<dbReference type="Pfam" id="PF12680">
    <property type="entry name" value="SnoaL_2"/>
    <property type="match status" value="1"/>
</dbReference>
<dbReference type="EMBL" id="JFHR01000021">
    <property type="protein sequence ID" value="KEQ53552.1"/>
    <property type="molecule type" value="Genomic_DNA"/>
</dbReference>
<dbReference type="Gene3D" id="3.10.450.50">
    <property type="match status" value="1"/>
</dbReference>
<dbReference type="InterPro" id="IPR037401">
    <property type="entry name" value="SnoaL-like"/>
</dbReference>
<dbReference type="AlphaFoldDB" id="A0A081REC9"/>
<evidence type="ECO:0000313" key="2">
    <source>
        <dbReference type="EMBL" id="KEQ53552.1"/>
    </source>
</evidence>
<reference evidence="2 3" key="1">
    <citation type="submission" date="2014-02" db="EMBL/GenBank/DDBJ databases">
        <title>Whole genome sequence of Sphingobium chlorophenolicum NBRC 16172.</title>
        <authorList>
            <person name="Gan H.M."/>
            <person name="Gan H.Y."/>
            <person name="Chew T.H."/>
            <person name="Savka M.A."/>
        </authorList>
    </citation>
    <scope>NUCLEOTIDE SEQUENCE [LARGE SCALE GENOMIC DNA]</scope>
    <source>
        <strain evidence="2 3">NBRC 16172</strain>
    </source>
</reference>
<feature type="domain" description="SnoaL-like" evidence="1">
    <location>
        <begin position="9"/>
        <end position="109"/>
    </location>
</feature>
<dbReference type="PATRIC" id="fig|46429.4.peg.2103"/>
<dbReference type="Proteomes" id="UP000028411">
    <property type="component" value="Unassembled WGS sequence"/>
</dbReference>
<proteinExistence type="predicted"/>
<organism evidence="2 3">
    <name type="scientific">Sphingobium chlorophenolicum</name>
    <dbReference type="NCBI Taxonomy" id="46429"/>
    <lineage>
        <taxon>Bacteria</taxon>
        <taxon>Pseudomonadati</taxon>
        <taxon>Pseudomonadota</taxon>
        <taxon>Alphaproteobacteria</taxon>
        <taxon>Sphingomonadales</taxon>
        <taxon>Sphingomonadaceae</taxon>
        <taxon>Sphingobium</taxon>
    </lineage>
</organism>
<accession>A0A081REC9</accession>
<evidence type="ECO:0000259" key="1">
    <source>
        <dbReference type="Pfam" id="PF12680"/>
    </source>
</evidence>
<sequence length="120" mass="13884">MDVLEIADALSRAIMDRDLESIRTLYADDVRVWHSYDRVEQDRAETLDFLRGFFEAASEVLYTDIRRVRSEDGYVQQHVIHVTFADGRRIEPRPACIVAKVEGGKVTRIDEYIEPRRAAA</sequence>
<gene>
    <name evidence="2" type="ORF">BV95_02133</name>
</gene>
<dbReference type="eggNOG" id="COG3631">
    <property type="taxonomic scope" value="Bacteria"/>
</dbReference>
<dbReference type="InterPro" id="IPR032710">
    <property type="entry name" value="NTF2-like_dom_sf"/>
</dbReference>
<name>A0A081REC9_SPHCR</name>
<dbReference type="RefSeq" id="WP_037451136.1">
    <property type="nucleotide sequence ID" value="NZ_JFHR01000021.1"/>
</dbReference>
<protein>
    <recommendedName>
        <fullName evidence="1">SnoaL-like domain-containing protein</fullName>
    </recommendedName>
</protein>
<evidence type="ECO:0000313" key="3">
    <source>
        <dbReference type="Proteomes" id="UP000028411"/>
    </source>
</evidence>
<dbReference type="SUPFAM" id="SSF54427">
    <property type="entry name" value="NTF2-like"/>
    <property type="match status" value="1"/>
</dbReference>
<dbReference type="OrthoDB" id="7207122at2"/>
<comment type="caution">
    <text evidence="2">The sequence shown here is derived from an EMBL/GenBank/DDBJ whole genome shotgun (WGS) entry which is preliminary data.</text>
</comment>